<evidence type="ECO:0000256" key="1">
    <source>
        <dbReference type="SAM" id="SignalP"/>
    </source>
</evidence>
<proteinExistence type="predicted"/>
<dbReference type="PANTHER" id="PTHR38342:SF2">
    <property type="entry name" value="INNER MEMBRANE OR EXPORTED"/>
    <property type="match status" value="1"/>
</dbReference>
<dbReference type="Pfam" id="PF03625">
    <property type="entry name" value="DUF302"/>
    <property type="match status" value="1"/>
</dbReference>
<dbReference type="InterPro" id="IPR035923">
    <property type="entry name" value="TT1751-like_sf"/>
</dbReference>
<accession>A0A4R1NNX6</accession>
<feature type="domain" description="DUF302" evidence="2">
    <location>
        <begin position="56"/>
        <end position="118"/>
    </location>
</feature>
<evidence type="ECO:0000313" key="4">
    <source>
        <dbReference type="Proteomes" id="UP000295673"/>
    </source>
</evidence>
<dbReference type="CDD" id="cd14797">
    <property type="entry name" value="DUF302"/>
    <property type="match status" value="1"/>
</dbReference>
<dbReference type="Proteomes" id="UP000295673">
    <property type="component" value="Unassembled WGS sequence"/>
</dbReference>
<evidence type="ECO:0000259" key="2">
    <source>
        <dbReference type="Pfam" id="PF03625"/>
    </source>
</evidence>
<sequence length="151" mass="15551">MKRFLSTCAALAAFAMPVAAMDDDIVKVAATGSVAETMDALEAAVTKAGVAVFARIDHGAGAKSVDMDLGDSQLLIFGSPKIGTPAMQDDPLAGLYLPLKVLVYQDAEGKVWLAYENPTDMLDDLTIANDAAYLGKMAGALGKLTGVAAGQ</sequence>
<dbReference type="OrthoDB" id="9799367at2"/>
<gene>
    <name evidence="3" type="ORF">BXY66_2102</name>
</gene>
<keyword evidence="4" id="KW-1185">Reference proteome</keyword>
<dbReference type="Gene3D" id="3.30.310.70">
    <property type="entry name" value="TT1751-like domain"/>
    <property type="match status" value="1"/>
</dbReference>
<reference evidence="3 4" key="1">
    <citation type="submission" date="2019-03" db="EMBL/GenBank/DDBJ databases">
        <title>Genomic Encyclopedia of Archaeal and Bacterial Type Strains, Phase II (KMG-II): from individual species to whole genera.</title>
        <authorList>
            <person name="Goeker M."/>
        </authorList>
    </citation>
    <scope>NUCLEOTIDE SEQUENCE [LARGE SCALE GENOMIC DNA]</scope>
    <source>
        <strain evidence="3 4">DSM 26433</strain>
    </source>
</reference>
<feature type="chain" id="PRO_5020466792" evidence="1">
    <location>
        <begin position="21"/>
        <end position="151"/>
    </location>
</feature>
<protein>
    <submittedName>
        <fullName evidence="3">Uncharacterized protein (DUF302 family)</fullName>
    </submittedName>
</protein>
<dbReference type="RefSeq" id="WP_132860014.1">
    <property type="nucleotide sequence ID" value="NZ_SMGR01000001.1"/>
</dbReference>
<name>A0A4R1NNX6_9RHOB</name>
<dbReference type="AlphaFoldDB" id="A0A4R1NNX6"/>
<keyword evidence="1" id="KW-0732">Signal</keyword>
<evidence type="ECO:0000313" key="3">
    <source>
        <dbReference type="EMBL" id="TCL10034.1"/>
    </source>
</evidence>
<dbReference type="PANTHER" id="PTHR38342">
    <property type="entry name" value="SLR5037 PROTEIN"/>
    <property type="match status" value="1"/>
</dbReference>
<feature type="signal peptide" evidence="1">
    <location>
        <begin position="1"/>
        <end position="20"/>
    </location>
</feature>
<dbReference type="InterPro" id="IPR005180">
    <property type="entry name" value="DUF302"/>
</dbReference>
<organism evidence="3 4">
    <name type="scientific">Shimia isoporae</name>
    <dbReference type="NCBI Taxonomy" id="647720"/>
    <lineage>
        <taxon>Bacteria</taxon>
        <taxon>Pseudomonadati</taxon>
        <taxon>Pseudomonadota</taxon>
        <taxon>Alphaproteobacteria</taxon>
        <taxon>Rhodobacterales</taxon>
        <taxon>Roseobacteraceae</taxon>
    </lineage>
</organism>
<dbReference type="SUPFAM" id="SSF103247">
    <property type="entry name" value="TT1751-like"/>
    <property type="match status" value="1"/>
</dbReference>
<comment type="caution">
    <text evidence="3">The sequence shown here is derived from an EMBL/GenBank/DDBJ whole genome shotgun (WGS) entry which is preliminary data.</text>
</comment>
<dbReference type="EMBL" id="SMGR01000001">
    <property type="protein sequence ID" value="TCL10034.1"/>
    <property type="molecule type" value="Genomic_DNA"/>
</dbReference>